<dbReference type="Proteomes" id="UP001157418">
    <property type="component" value="Unassembled WGS sequence"/>
</dbReference>
<accession>A0AAU9MZ74</accession>
<dbReference type="EMBL" id="CAKMRJ010003334">
    <property type="protein sequence ID" value="CAH1431812.1"/>
    <property type="molecule type" value="Genomic_DNA"/>
</dbReference>
<evidence type="ECO:0000313" key="3">
    <source>
        <dbReference type="Proteomes" id="UP001157418"/>
    </source>
</evidence>
<proteinExistence type="predicted"/>
<feature type="region of interest" description="Disordered" evidence="1">
    <location>
        <begin position="96"/>
        <end position="169"/>
    </location>
</feature>
<gene>
    <name evidence="2" type="ORF">LVIROSA_LOCUS18512</name>
</gene>
<name>A0AAU9MZ74_9ASTR</name>
<evidence type="ECO:0000256" key="1">
    <source>
        <dbReference type="SAM" id="MobiDB-lite"/>
    </source>
</evidence>
<evidence type="ECO:0000313" key="2">
    <source>
        <dbReference type="EMBL" id="CAH1431812.1"/>
    </source>
</evidence>
<reference evidence="2 3" key="1">
    <citation type="submission" date="2022-01" db="EMBL/GenBank/DDBJ databases">
        <authorList>
            <person name="Xiong W."/>
            <person name="Schranz E."/>
        </authorList>
    </citation>
    <scope>NUCLEOTIDE SEQUENCE [LARGE SCALE GENOMIC DNA]</scope>
</reference>
<organism evidence="2 3">
    <name type="scientific">Lactuca virosa</name>
    <dbReference type="NCBI Taxonomy" id="75947"/>
    <lineage>
        <taxon>Eukaryota</taxon>
        <taxon>Viridiplantae</taxon>
        <taxon>Streptophyta</taxon>
        <taxon>Embryophyta</taxon>
        <taxon>Tracheophyta</taxon>
        <taxon>Spermatophyta</taxon>
        <taxon>Magnoliopsida</taxon>
        <taxon>eudicotyledons</taxon>
        <taxon>Gunneridae</taxon>
        <taxon>Pentapetalae</taxon>
        <taxon>asterids</taxon>
        <taxon>campanulids</taxon>
        <taxon>Asterales</taxon>
        <taxon>Asteraceae</taxon>
        <taxon>Cichorioideae</taxon>
        <taxon>Cichorieae</taxon>
        <taxon>Lactucinae</taxon>
        <taxon>Lactuca</taxon>
    </lineage>
</organism>
<sequence>MLKRFEPTNSVLVEYLKTINPDVETGKLLSKEEAGPSKKSKRSKKGAKATPEKPVQESKKSPVKIVPESTKSPKKPETTVIITPVEPVDDTVEKIPSKTGLFRRLKKRARGSRESSDGVLKSSPSNVRKPQLSHQGVIFREVPAPVSPLSKKRRAEDVDKHISKKKKRQRKLVVSKVSGLVRDSEIRLLEKIDHNDQNDELR</sequence>
<comment type="caution">
    <text evidence="2">The sequence shown here is derived from an EMBL/GenBank/DDBJ whole genome shotgun (WGS) entry which is preliminary data.</text>
</comment>
<feature type="region of interest" description="Disordered" evidence="1">
    <location>
        <begin position="23"/>
        <end position="82"/>
    </location>
</feature>
<feature type="compositionally biased region" description="Basic and acidic residues" evidence="1">
    <location>
        <begin position="50"/>
        <end position="60"/>
    </location>
</feature>
<feature type="compositionally biased region" description="Polar residues" evidence="1">
    <location>
        <begin position="122"/>
        <end position="134"/>
    </location>
</feature>
<dbReference type="AlphaFoldDB" id="A0AAU9MZ74"/>
<feature type="compositionally biased region" description="Basic residues" evidence="1">
    <location>
        <begin position="38"/>
        <end position="47"/>
    </location>
</feature>
<keyword evidence="3" id="KW-1185">Reference proteome</keyword>
<feature type="compositionally biased region" description="Basic residues" evidence="1">
    <location>
        <begin position="101"/>
        <end position="110"/>
    </location>
</feature>
<protein>
    <submittedName>
        <fullName evidence="2">Uncharacterized protein</fullName>
    </submittedName>
</protein>